<dbReference type="EMBL" id="JAAVVK010000001">
    <property type="protein sequence ID" value="NKE38284.1"/>
    <property type="molecule type" value="Genomic_DNA"/>
</dbReference>
<evidence type="ECO:0000256" key="3">
    <source>
        <dbReference type="ARBA" id="ARBA00022829"/>
    </source>
</evidence>
<dbReference type="SUPFAM" id="SSF46785">
    <property type="entry name" value="Winged helix' DNA-binding domain"/>
    <property type="match status" value="2"/>
</dbReference>
<dbReference type="Pfam" id="PF04079">
    <property type="entry name" value="SMC_ScpB"/>
    <property type="match status" value="1"/>
</dbReference>
<comment type="subunit">
    <text evidence="5">Homodimer. Homodimerization may be required to stabilize the binding of ScpA to the Smc head domains. Component of a cohesin-like complex composed of ScpA, ScpB and the Smc homodimer, in which ScpA and ScpB bind to the head domain of Smc. The presence of the three proteins is required for the association of the complex with DNA.</text>
</comment>
<comment type="subcellular location">
    <subcellularLocation>
        <location evidence="5">Cytoplasm</location>
    </subcellularLocation>
    <text evidence="5">Associated with two foci at the outer edges of the nucleoid region in young cells, and at four foci within both cell halves in older cells.</text>
</comment>
<evidence type="ECO:0000256" key="5">
    <source>
        <dbReference type="HAMAP-Rule" id="MF_01804"/>
    </source>
</evidence>
<reference evidence="6 7" key="1">
    <citation type="submission" date="2020-04" db="EMBL/GenBank/DDBJ databases">
        <title>Complete genome sequence of Spiroplasma platyhelix ATCC 51748, an insect isolate.</title>
        <authorList>
            <person name="Green E.A."/>
            <person name="Klassen J.L."/>
        </authorList>
    </citation>
    <scope>NUCLEOTIDE SEQUENCE [LARGE SCALE GENOMIC DNA]</scope>
    <source>
        <strain evidence="6 7">PALS-1</strain>
    </source>
</reference>
<proteinExistence type="inferred from homology"/>
<protein>
    <recommendedName>
        <fullName evidence="5">Segregation and condensation protein B</fullName>
    </recommendedName>
</protein>
<dbReference type="Gene3D" id="1.10.10.10">
    <property type="entry name" value="Winged helix-like DNA-binding domain superfamily/Winged helix DNA-binding domain"/>
    <property type="match status" value="2"/>
</dbReference>
<dbReference type="PIRSF" id="PIRSF019345">
    <property type="entry name" value="ScpB"/>
    <property type="match status" value="1"/>
</dbReference>
<dbReference type="NCBIfam" id="TIGR00281">
    <property type="entry name" value="SMC-Scp complex subunit ScpB"/>
    <property type="match status" value="1"/>
</dbReference>
<evidence type="ECO:0000256" key="2">
    <source>
        <dbReference type="ARBA" id="ARBA00022618"/>
    </source>
</evidence>
<dbReference type="GO" id="GO:0051301">
    <property type="term" value="P:cell division"/>
    <property type="evidence" value="ECO:0007669"/>
    <property type="project" value="UniProtKB-KW"/>
</dbReference>
<gene>
    <name evidence="5 6" type="primary">scpB</name>
    <name evidence="6" type="ORF">HER12_00740</name>
</gene>
<name>A0A846TZT1_9MOLU</name>
<dbReference type="AlphaFoldDB" id="A0A846TZT1"/>
<dbReference type="GO" id="GO:0005737">
    <property type="term" value="C:cytoplasm"/>
    <property type="evidence" value="ECO:0007669"/>
    <property type="project" value="UniProtKB-SubCell"/>
</dbReference>
<evidence type="ECO:0000256" key="1">
    <source>
        <dbReference type="ARBA" id="ARBA00022490"/>
    </source>
</evidence>
<evidence type="ECO:0000313" key="6">
    <source>
        <dbReference type="EMBL" id="NKE38284.1"/>
    </source>
</evidence>
<evidence type="ECO:0000313" key="7">
    <source>
        <dbReference type="Proteomes" id="UP000584587"/>
    </source>
</evidence>
<dbReference type="PANTHER" id="PTHR34298">
    <property type="entry name" value="SEGREGATION AND CONDENSATION PROTEIN B"/>
    <property type="match status" value="1"/>
</dbReference>
<keyword evidence="7" id="KW-1185">Reference proteome</keyword>
<dbReference type="Proteomes" id="UP000584587">
    <property type="component" value="Unassembled WGS sequence"/>
</dbReference>
<keyword evidence="1 5" id="KW-0963">Cytoplasm</keyword>
<dbReference type="InterPro" id="IPR036388">
    <property type="entry name" value="WH-like_DNA-bd_sf"/>
</dbReference>
<dbReference type="InterPro" id="IPR036390">
    <property type="entry name" value="WH_DNA-bd_sf"/>
</dbReference>
<keyword evidence="4 5" id="KW-0131">Cell cycle</keyword>
<sequence length="194" mass="21895">MNEKKLSDQELTAIIQGLLFIAGTEGLSLEALATYLNLAKKKTKVEALISQLQDKLEADEGSGLSVIKLGDLYKLTTKIKHHQFYQVLQEQPITRLSQAALETLAIIAYNQPVTKTKIEEIRGVNCDGIVSKLKSLNFISEAGRTELPGRPFLYVITNEFMDHFQLESLAQLPELPNFSFEEEQEIYNYSDENK</sequence>
<dbReference type="HAMAP" id="MF_01804">
    <property type="entry name" value="ScpB"/>
    <property type="match status" value="1"/>
</dbReference>
<comment type="caution">
    <text evidence="6">The sequence shown here is derived from an EMBL/GenBank/DDBJ whole genome shotgun (WGS) entry which is preliminary data.</text>
</comment>
<accession>A0A846TZT1</accession>
<comment type="similarity">
    <text evidence="5">Belongs to the ScpB family.</text>
</comment>
<dbReference type="GO" id="GO:0006260">
    <property type="term" value="P:DNA replication"/>
    <property type="evidence" value="ECO:0007669"/>
    <property type="project" value="UniProtKB-UniRule"/>
</dbReference>
<organism evidence="6 7">
    <name type="scientific">Spiroplasma platyhelix PALS-1</name>
    <dbReference type="NCBI Taxonomy" id="1276218"/>
    <lineage>
        <taxon>Bacteria</taxon>
        <taxon>Bacillati</taxon>
        <taxon>Mycoplasmatota</taxon>
        <taxon>Mollicutes</taxon>
        <taxon>Entomoplasmatales</taxon>
        <taxon>Spiroplasmataceae</taxon>
        <taxon>Spiroplasma</taxon>
    </lineage>
</organism>
<evidence type="ECO:0000256" key="4">
    <source>
        <dbReference type="ARBA" id="ARBA00023306"/>
    </source>
</evidence>
<dbReference type="InterPro" id="IPR005234">
    <property type="entry name" value="ScpB_csome_segregation"/>
</dbReference>
<comment type="function">
    <text evidence="5">Participates in chromosomal partition during cell division. May act via the formation of a condensin-like complex containing Smc and ScpA that pull DNA away from mid-cell into both cell halves.</text>
</comment>
<dbReference type="RefSeq" id="WP_168104758.1">
    <property type="nucleotide sequence ID" value="NZ_CP051215.1"/>
</dbReference>
<dbReference type="PANTHER" id="PTHR34298:SF2">
    <property type="entry name" value="SEGREGATION AND CONDENSATION PROTEIN B"/>
    <property type="match status" value="1"/>
</dbReference>
<dbReference type="GO" id="GO:0051304">
    <property type="term" value="P:chromosome separation"/>
    <property type="evidence" value="ECO:0007669"/>
    <property type="project" value="InterPro"/>
</dbReference>
<keyword evidence="3 5" id="KW-0159">Chromosome partition</keyword>
<keyword evidence="2 5" id="KW-0132">Cell division</keyword>